<keyword evidence="1" id="KW-0812">Transmembrane</keyword>
<feature type="domain" description="Signal transduction histidine kinase internal region" evidence="2">
    <location>
        <begin position="107"/>
        <end position="185"/>
    </location>
</feature>
<feature type="transmembrane region" description="Helical" evidence="1">
    <location>
        <begin position="51"/>
        <end position="72"/>
    </location>
</feature>
<sequence length="294" mass="34180">MNLYRKKGILYVVIALAGSFFLLATLGYLYIYQLLPGFGIKIFTDKHFKYFIQSAVLGYVQYSAYGILYFYIRENFKREKELRIVTAEKLQKELETALHEQEKLRYEYAFLRSQVNPHFLVNTLNVLYSHAEEHSEVLAANIKRLSDILSYSLEATDSDMTTVPAEKEIMHLRQLIEIIVMRFGTSRHIDLQVNGEVAGHYIPPLTFITFVENALKYGDLKSPSQPLQIFITAESQQLHFFCRNRKNQNLSLIPSYGIGLKNLTRRLNFILATTYKLDVSDEEELYTISLVIYK</sequence>
<protein>
    <recommendedName>
        <fullName evidence="2">Signal transduction histidine kinase internal region domain-containing protein</fullName>
    </recommendedName>
</protein>
<dbReference type="EMBL" id="BAABJI010000001">
    <property type="protein sequence ID" value="GAA4906196.1"/>
    <property type="molecule type" value="Genomic_DNA"/>
</dbReference>
<name>A0ABP9FND0_9SPHI</name>
<keyword evidence="1" id="KW-1133">Transmembrane helix</keyword>
<dbReference type="Proteomes" id="UP001501436">
    <property type="component" value="Unassembled WGS sequence"/>
</dbReference>
<reference evidence="4" key="1">
    <citation type="journal article" date="2019" name="Int. J. Syst. Evol. Microbiol.">
        <title>The Global Catalogue of Microorganisms (GCM) 10K type strain sequencing project: providing services to taxonomists for standard genome sequencing and annotation.</title>
        <authorList>
            <consortium name="The Broad Institute Genomics Platform"/>
            <consortium name="The Broad Institute Genome Sequencing Center for Infectious Disease"/>
            <person name="Wu L."/>
            <person name="Ma J."/>
        </authorList>
    </citation>
    <scope>NUCLEOTIDE SEQUENCE [LARGE SCALE GENOMIC DNA]</scope>
    <source>
        <strain evidence="4">JCM 18283</strain>
    </source>
</reference>
<dbReference type="PANTHER" id="PTHR34220">
    <property type="entry name" value="SENSOR HISTIDINE KINASE YPDA"/>
    <property type="match status" value="1"/>
</dbReference>
<keyword evidence="4" id="KW-1185">Reference proteome</keyword>
<dbReference type="InterPro" id="IPR010559">
    <property type="entry name" value="Sig_transdc_His_kin_internal"/>
</dbReference>
<accession>A0ABP9FND0</accession>
<keyword evidence="1" id="KW-0472">Membrane</keyword>
<evidence type="ECO:0000313" key="3">
    <source>
        <dbReference type="EMBL" id="GAA4906196.1"/>
    </source>
</evidence>
<dbReference type="Pfam" id="PF06580">
    <property type="entry name" value="His_kinase"/>
    <property type="match status" value="1"/>
</dbReference>
<evidence type="ECO:0000256" key="1">
    <source>
        <dbReference type="SAM" id="Phobius"/>
    </source>
</evidence>
<feature type="transmembrane region" description="Helical" evidence="1">
    <location>
        <begin position="9"/>
        <end position="31"/>
    </location>
</feature>
<organism evidence="3 4">
    <name type="scientific">Mucilaginibacter defluvii</name>
    <dbReference type="NCBI Taxonomy" id="1196019"/>
    <lineage>
        <taxon>Bacteria</taxon>
        <taxon>Pseudomonadati</taxon>
        <taxon>Bacteroidota</taxon>
        <taxon>Sphingobacteriia</taxon>
        <taxon>Sphingobacteriales</taxon>
        <taxon>Sphingobacteriaceae</taxon>
        <taxon>Mucilaginibacter</taxon>
    </lineage>
</organism>
<evidence type="ECO:0000313" key="4">
    <source>
        <dbReference type="Proteomes" id="UP001501436"/>
    </source>
</evidence>
<evidence type="ECO:0000259" key="2">
    <source>
        <dbReference type="Pfam" id="PF06580"/>
    </source>
</evidence>
<gene>
    <name evidence="3" type="ORF">GCM10023313_06140</name>
</gene>
<dbReference type="PANTHER" id="PTHR34220:SF7">
    <property type="entry name" value="SENSOR HISTIDINE KINASE YPDA"/>
    <property type="match status" value="1"/>
</dbReference>
<dbReference type="InterPro" id="IPR050640">
    <property type="entry name" value="Bact_2-comp_sensor_kinase"/>
</dbReference>
<proteinExistence type="predicted"/>
<comment type="caution">
    <text evidence="3">The sequence shown here is derived from an EMBL/GenBank/DDBJ whole genome shotgun (WGS) entry which is preliminary data.</text>
</comment>